<dbReference type="RefSeq" id="WP_280576335.1">
    <property type="nucleotide sequence ID" value="NZ_JARXRM010000046.1"/>
</dbReference>
<gene>
    <name evidence="2" type="ORF">QFW77_18460</name>
</gene>
<proteinExistence type="predicted"/>
<keyword evidence="3" id="KW-1185">Reference proteome</keyword>
<evidence type="ECO:0000313" key="3">
    <source>
        <dbReference type="Proteomes" id="UP001156940"/>
    </source>
</evidence>
<protein>
    <submittedName>
        <fullName evidence="2">Uncharacterized protein</fullName>
    </submittedName>
</protein>
<reference evidence="2 3" key="1">
    <citation type="submission" date="2023-04" db="EMBL/GenBank/DDBJ databases">
        <title>Luteimonas endophyticus RD2P54.</title>
        <authorList>
            <person name="Sun J.-Q."/>
        </authorList>
    </citation>
    <scope>NUCLEOTIDE SEQUENCE [LARGE SCALE GENOMIC DNA]</scope>
    <source>
        <strain evidence="2 3">RD2P54</strain>
    </source>
</reference>
<evidence type="ECO:0000313" key="2">
    <source>
        <dbReference type="EMBL" id="MDH5824953.1"/>
    </source>
</evidence>
<keyword evidence="1" id="KW-0812">Transmembrane</keyword>
<feature type="transmembrane region" description="Helical" evidence="1">
    <location>
        <begin position="124"/>
        <end position="142"/>
    </location>
</feature>
<name>A0ABT6JFK5_9GAMM</name>
<evidence type="ECO:0000256" key="1">
    <source>
        <dbReference type="SAM" id="Phobius"/>
    </source>
</evidence>
<feature type="transmembrane region" description="Helical" evidence="1">
    <location>
        <begin position="84"/>
        <end position="104"/>
    </location>
</feature>
<sequence>MDDAVLQLYQRDAMAAFTHVRIILGMVLGLAVSRLLVGVSRFIQHPRKFRIYPAHLVWVAFLLAAIVRFWWFEFHLRNLPYWTFATYLFVVFYASLYFLLSALLFPDSMEEYAGYGDYFRSRRVWFFGILMLLFSVDILDTWLKGADYLASLGLEYFAHCIAILALSVAGMGARRDNQQLAIALAALLVLVVFTLRHFVVLS</sequence>
<dbReference type="EMBL" id="JARXRM010000046">
    <property type="protein sequence ID" value="MDH5824953.1"/>
    <property type="molecule type" value="Genomic_DNA"/>
</dbReference>
<comment type="caution">
    <text evidence="2">The sequence shown here is derived from an EMBL/GenBank/DDBJ whole genome shotgun (WGS) entry which is preliminary data.</text>
</comment>
<dbReference type="Proteomes" id="UP001156940">
    <property type="component" value="Unassembled WGS sequence"/>
</dbReference>
<organism evidence="2 3">
    <name type="scientific">Luteimonas endophytica</name>
    <dbReference type="NCBI Taxonomy" id="3042023"/>
    <lineage>
        <taxon>Bacteria</taxon>
        <taxon>Pseudomonadati</taxon>
        <taxon>Pseudomonadota</taxon>
        <taxon>Gammaproteobacteria</taxon>
        <taxon>Lysobacterales</taxon>
        <taxon>Lysobacteraceae</taxon>
        <taxon>Luteimonas</taxon>
    </lineage>
</organism>
<accession>A0ABT6JFK5</accession>
<feature type="transmembrane region" description="Helical" evidence="1">
    <location>
        <begin position="51"/>
        <end position="72"/>
    </location>
</feature>
<keyword evidence="1" id="KW-0472">Membrane</keyword>
<feature type="transmembrane region" description="Helical" evidence="1">
    <location>
        <begin position="148"/>
        <end position="168"/>
    </location>
</feature>
<feature type="transmembrane region" description="Helical" evidence="1">
    <location>
        <begin position="180"/>
        <end position="199"/>
    </location>
</feature>
<keyword evidence="1" id="KW-1133">Transmembrane helix</keyword>
<feature type="transmembrane region" description="Helical" evidence="1">
    <location>
        <begin position="20"/>
        <end position="39"/>
    </location>
</feature>